<dbReference type="Proteomes" id="UP000257039">
    <property type="component" value="Unassembled WGS sequence"/>
</dbReference>
<evidence type="ECO:0000256" key="1">
    <source>
        <dbReference type="ARBA" id="ARBA00010688"/>
    </source>
</evidence>
<comment type="similarity">
    <text evidence="1">Belongs to the carbohydrate kinase PfkB family.</text>
</comment>
<dbReference type="InterPro" id="IPR002173">
    <property type="entry name" value="Carboh/pur_kinase_PfkB_CS"/>
</dbReference>
<dbReference type="PANTHER" id="PTHR43320">
    <property type="entry name" value="SUGAR KINASE"/>
    <property type="match status" value="1"/>
</dbReference>
<sequence>MKFPGKRKVKHYFPVGTPRPFSPERDLIAEAVYPLVGVEQTLVDIEAHVTYEFMEKYGIQPGTSVLPAPDVGEAILADLTTQGLIRNQQAGSTIGNTLHNFSILADAPAIQLGVMADPIHVGSPAYHFLRTTSTRVNLDYMQPVRSIGRALTLITPDSERSFVILPGDMDLLKAESIPEEAFERASAVVFNAYLFRTREHGTIYEAMEKSIELAKARNLPVGLTLGTHFMVSEYRDEIEDFIRAHVNLVACNEDEAEALTGESDPLGAIDKLLDMADMVLLTAGPAGLYFGGYTDKQCARITKYPLKSGVIPEYNRYEFSRPLLKENCEEPIKVISHISPFMGGPERIVNTNGAGDGALAALLHDMAANRFHNKVMPSSSKHDRNYMTYSSFAQVCKYANRVSYEILVQSSPRLAHGLPEREDSLEEAYWDM</sequence>
<evidence type="ECO:0000313" key="5">
    <source>
        <dbReference type="EMBL" id="RDH42126.1"/>
    </source>
</evidence>
<evidence type="ECO:0000256" key="2">
    <source>
        <dbReference type="ARBA" id="ARBA00022679"/>
    </source>
</evidence>
<feature type="domain" description="Carbohydrate kinase PfkB" evidence="4">
    <location>
        <begin position="133"/>
        <end position="292"/>
    </location>
</feature>
<accession>A0A4P9VHY9</accession>
<keyword evidence="2" id="KW-0808">Transferase</keyword>
<gene>
    <name evidence="5" type="ORF">B9G39_00970</name>
</gene>
<dbReference type="GO" id="GO:0016301">
    <property type="term" value="F:kinase activity"/>
    <property type="evidence" value="ECO:0007669"/>
    <property type="project" value="UniProtKB-KW"/>
</dbReference>
<comment type="caution">
    <text evidence="5">The sequence shown here is derived from an EMBL/GenBank/DDBJ whole genome shotgun (WGS) entry which is preliminary data.</text>
</comment>
<reference evidence="5 6" key="1">
    <citation type="submission" date="2017-04" db="EMBL/GenBank/DDBJ databases">
        <title>Draft genome sequence of Zooshikella ganghwensis VG4 isolated from Red Sea sediments.</title>
        <authorList>
            <person name="Rehman Z."/>
            <person name="Alam I."/>
            <person name="Kamau A."/>
            <person name="Bajic V."/>
            <person name="Leiknes T."/>
        </authorList>
    </citation>
    <scope>NUCLEOTIDE SEQUENCE [LARGE SCALE GENOMIC DNA]</scope>
    <source>
        <strain evidence="5 6">VG4</strain>
    </source>
</reference>
<dbReference type="AlphaFoldDB" id="A0A4P9VHY9"/>
<organism evidence="5 6">
    <name type="scientific">Zooshikella ganghwensis</name>
    <dbReference type="NCBI Taxonomy" id="202772"/>
    <lineage>
        <taxon>Bacteria</taxon>
        <taxon>Pseudomonadati</taxon>
        <taxon>Pseudomonadota</taxon>
        <taxon>Gammaproteobacteria</taxon>
        <taxon>Oceanospirillales</taxon>
        <taxon>Zooshikellaceae</taxon>
        <taxon>Zooshikella</taxon>
    </lineage>
</organism>
<evidence type="ECO:0000259" key="4">
    <source>
        <dbReference type="Pfam" id="PF00294"/>
    </source>
</evidence>
<evidence type="ECO:0000313" key="6">
    <source>
        <dbReference type="Proteomes" id="UP000257039"/>
    </source>
</evidence>
<proteinExistence type="inferred from homology"/>
<dbReference type="EMBL" id="NDXW01000001">
    <property type="protein sequence ID" value="RDH42126.1"/>
    <property type="molecule type" value="Genomic_DNA"/>
</dbReference>
<dbReference type="PANTHER" id="PTHR43320:SF3">
    <property type="entry name" value="CARBOHYDRATE KINASE PFKB DOMAIN-CONTAINING PROTEIN"/>
    <property type="match status" value="1"/>
</dbReference>
<dbReference type="PROSITE" id="PS00584">
    <property type="entry name" value="PFKB_KINASES_2"/>
    <property type="match status" value="1"/>
</dbReference>
<dbReference type="InterPro" id="IPR029056">
    <property type="entry name" value="Ribokinase-like"/>
</dbReference>
<dbReference type="Gene3D" id="3.40.1190.20">
    <property type="match status" value="1"/>
</dbReference>
<dbReference type="SUPFAM" id="SSF53613">
    <property type="entry name" value="Ribokinase-like"/>
    <property type="match status" value="1"/>
</dbReference>
<name>A0A4P9VHY9_9GAMM</name>
<evidence type="ECO:0000256" key="3">
    <source>
        <dbReference type="ARBA" id="ARBA00022777"/>
    </source>
</evidence>
<keyword evidence="6" id="KW-1185">Reference proteome</keyword>
<dbReference type="InterPro" id="IPR011611">
    <property type="entry name" value="PfkB_dom"/>
</dbReference>
<keyword evidence="3 5" id="KW-0418">Kinase</keyword>
<dbReference type="InterPro" id="IPR052700">
    <property type="entry name" value="Carb_kinase_PfkB-like"/>
</dbReference>
<dbReference type="NCBIfam" id="NF011655">
    <property type="entry name" value="PRK15074.1"/>
    <property type="match status" value="1"/>
</dbReference>
<protein>
    <submittedName>
        <fullName evidence="5">Inosine/guanosine kinase</fullName>
    </submittedName>
</protein>
<dbReference type="RefSeq" id="WP_027707351.1">
    <property type="nucleotide sequence ID" value="NZ_NDXW01000001.1"/>
</dbReference>
<dbReference type="Pfam" id="PF00294">
    <property type="entry name" value="PfkB"/>
    <property type="match status" value="1"/>
</dbReference>